<organism evidence="2 3">
    <name type="scientific">Curvularia clavata</name>
    <dbReference type="NCBI Taxonomy" id="95742"/>
    <lineage>
        <taxon>Eukaryota</taxon>
        <taxon>Fungi</taxon>
        <taxon>Dikarya</taxon>
        <taxon>Ascomycota</taxon>
        <taxon>Pezizomycotina</taxon>
        <taxon>Dothideomycetes</taxon>
        <taxon>Pleosporomycetidae</taxon>
        <taxon>Pleosporales</taxon>
        <taxon>Pleosporineae</taxon>
        <taxon>Pleosporaceae</taxon>
        <taxon>Curvularia</taxon>
    </lineage>
</organism>
<name>A0A9Q9DSA8_CURCL</name>
<sequence>MKCPTLDVALNFILPCPSHRAKNAKPDASSIQSTTQYARLHDDTQQQRISPKISRGSLKTRPRHGRIPISRLQMSEAWSRIRAVSPIPTRSDNSTDSNHDHDSPDKRVRWGVVYTCEFDPRSARSRGPTDKSKRYY</sequence>
<reference evidence="2" key="1">
    <citation type="submission" date="2021-12" db="EMBL/GenBank/DDBJ databases">
        <title>Curvularia clavata genome.</title>
        <authorList>
            <person name="Cao Y."/>
        </authorList>
    </citation>
    <scope>NUCLEOTIDE SEQUENCE</scope>
    <source>
        <strain evidence="2">Yc1106</strain>
    </source>
</reference>
<accession>A0A9Q9DSA8</accession>
<gene>
    <name evidence="2" type="ORF">yc1106_04771</name>
</gene>
<dbReference type="EMBL" id="CP089276">
    <property type="protein sequence ID" value="USP77497.1"/>
    <property type="molecule type" value="Genomic_DNA"/>
</dbReference>
<dbReference type="AlphaFoldDB" id="A0A9Q9DSA8"/>
<keyword evidence="3" id="KW-1185">Reference proteome</keyword>
<evidence type="ECO:0000256" key="1">
    <source>
        <dbReference type="SAM" id="MobiDB-lite"/>
    </source>
</evidence>
<dbReference type="Proteomes" id="UP001056012">
    <property type="component" value="Chromosome 3"/>
</dbReference>
<feature type="region of interest" description="Disordered" evidence="1">
    <location>
        <begin position="41"/>
        <end position="106"/>
    </location>
</feature>
<protein>
    <submittedName>
        <fullName evidence="2">Uncharacterized protein</fullName>
    </submittedName>
</protein>
<evidence type="ECO:0000313" key="2">
    <source>
        <dbReference type="EMBL" id="USP77497.1"/>
    </source>
</evidence>
<dbReference type="OrthoDB" id="3689010at2759"/>
<feature type="compositionally biased region" description="Basic and acidic residues" evidence="1">
    <location>
        <begin position="97"/>
        <end position="106"/>
    </location>
</feature>
<evidence type="ECO:0000313" key="3">
    <source>
        <dbReference type="Proteomes" id="UP001056012"/>
    </source>
</evidence>
<proteinExistence type="predicted"/>
<dbReference type="VEuPathDB" id="FungiDB:yc1106_04771"/>